<dbReference type="InterPro" id="IPR000504">
    <property type="entry name" value="RRM_dom"/>
</dbReference>
<comment type="caution">
    <text evidence="5">The sequence shown here is derived from an EMBL/GenBank/DDBJ whole genome shotgun (WGS) entry which is preliminary data.</text>
</comment>
<proteinExistence type="predicted"/>
<dbReference type="AlphaFoldDB" id="A0A8J4LU41"/>
<dbReference type="SUPFAM" id="SSF54928">
    <property type="entry name" value="RNA-binding domain, RBD"/>
    <property type="match status" value="1"/>
</dbReference>
<feature type="compositionally biased region" description="Low complexity" evidence="3">
    <location>
        <begin position="34"/>
        <end position="45"/>
    </location>
</feature>
<dbReference type="Pfam" id="PF00076">
    <property type="entry name" value="RRM_1"/>
    <property type="match status" value="1"/>
</dbReference>
<dbReference type="InterPro" id="IPR012677">
    <property type="entry name" value="Nucleotide-bd_a/b_plait_sf"/>
</dbReference>
<dbReference type="PROSITE" id="PS50102">
    <property type="entry name" value="RRM"/>
    <property type="match status" value="1"/>
</dbReference>
<evidence type="ECO:0000313" key="5">
    <source>
        <dbReference type="EMBL" id="GIM09427.1"/>
    </source>
</evidence>
<dbReference type="EMBL" id="BNCQ01000031">
    <property type="protein sequence ID" value="GIM09427.1"/>
    <property type="molecule type" value="Genomic_DNA"/>
</dbReference>
<keyword evidence="1 2" id="KW-0694">RNA-binding</keyword>
<feature type="region of interest" description="Disordered" evidence="3">
    <location>
        <begin position="77"/>
        <end position="116"/>
    </location>
</feature>
<gene>
    <name evidence="5" type="ORF">Vretimale_13287</name>
</gene>
<dbReference type="GO" id="GO:0003729">
    <property type="term" value="F:mRNA binding"/>
    <property type="evidence" value="ECO:0007669"/>
    <property type="project" value="TreeGrafter"/>
</dbReference>
<sequence length="264" mass="28692">PTSFTNRRAAPVLRAAESWPRTLIERGGSREWASSSGNGEPSNGSTPRRALDSSHRRVAARTSLSISLRESEAVEFEVEAGPDGRSKAVNVSGPGGAAPEGAPRNFRGGGRGRGRARGARGAYAAYGYPQMPPMYPGYYFFPADPTGRGRGRGRGGMPMQGMIQGMPYPGMPMPGVGMEPTGEPSGLQVVVHNLPWSCQWQQVKDHFKEWRVERADVVYDAWGRSRGFGTVRFTTKEDAAQACEKMNNSQIDGRTISVRLDRFA</sequence>
<organism evidence="5 6">
    <name type="scientific">Volvox reticuliferus</name>
    <dbReference type="NCBI Taxonomy" id="1737510"/>
    <lineage>
        <taxon>Eukaryota</taxon>
        <taxon>Viridiplantae</taxon>
        <taxon>Chlorophyta</taxon>
        <taxon>core chlorophytes</taxon>
        <taxon>Chlorophyceae</taxon>
        <taxon>CS clade</taxon>
        <taxon>Chlamydomonadales</taxon>
        <taxon>Volvocaceae</taxon>
        <taxon>Volvox</taxon>
    </lineage>
</organism>
<dbReference type="Proteomes" id="UP000722791">
    <property type="component" value="Unassembled WGS sequence"/>
</dbReference>
<feature type="region of interest" description="Disordered" evidence="3">
    <location>
        <begin position="26"/>
        <end position="62"/>
    </location>
</feature>
<dbReference type="Gene3D" id="3.30.70.330">
    <property type="match status" value="1"/>
</dbReference>
<dbReference type="FunFam" id="3.30.70.330:FF:000034">
    <property type="entry name" value="heterogeneous nuclear ribonucleoprotein M isoform X1"/>
    <property type="match status" value="1"/>
</dbReference>
<dbReference type="GO" id="GO:0005634">
    <property type="term" value="C:nucleus"/>
    <property type="evidence" value="ECO:0007669"/>
    <property type="project" value="TreeGrafter"/>
</dbReference>
<feature type="domain" description="RRM" evidence="4">
    <location>
        <begin position="187"/>
        <end position="263"/>
    </location>
</feature>
<evidence type="ECO:0000256" key="1">
    <source>
        <dbReference type="ARBA" id="ARBA00022884"/>
    </source>
</evidence>
<evidence type="ECO:0000313" key="6">
    <source>
        <dbReference type="Proteomes" id="UP000722791"/>
    </source>
</evidence>
<dbReference type="GO" id="GO:1990904">
    <property type="term" value="C:ribonucleoprotein complex"/>
    <property type="evidence" value="ECO:0007669"/>
    <property type="project" value="TreeGrafter"/>
</dbReference>
<evidence type="ECO:0000259" key="4">
    <source>
        <dbReference type="PROSITE" id="PS50102"/>
    </source>
</evidence>
<evidence type="ECO:0000256" key="2">
    <source>
        <dbReference type="PROSITE-ProRule" id="PRU00176"/>
    </source>
</evidence>
<dbReference type="GO" id="GO:0005737">
    <property type="term" value="C:cytoplasm"/>
    <property type="evidence" value="ECO:0007669"/>
    <property type="project" value="TreeGrafter"/>
</dbReference>
<evidence type="ECO:0000256" key="3">
    <source>
        <dbReference type="SAM" id="MobiDB-lite"/>
    </source>
</evidence>
<dbReference type="InterPro" id="IPR035979">
    <property type="entry name" value="RBD_domain_sf"/>
</dbReference>
<dbReference type="SMART" id="SM00360">
    <property type="entry name" value="RRM"/>
    <property type="match status" value="1"/>
</dbReference>
<accession>A0A8J4LU41</accession>
<feature type="non-terminal residue" evidence="5">
    <location>
        <position position="1"/>
    </location>
</feature>
<dbReference type="PANTHER" id="PTHR23003:SF3">
    <property type="entry name" value="FI21236P1-RELATED"/>
    <property type="match status" value="1"/>
</dbReference>
<protein>
    <recommendedName>
        <fullName evidence="4">RRM domain-containing protein</fullName>
    </recommendedName>
</protein>
<dbReference type="PANTHER" id="PTHR23003">
    <property type="entry name" value="RNA RECOGNITION MOTIF RRM DOMAIN CONTAINING PROTEIN"/>
    <property type="match status" value="1"/>
</dbReference>
<reference evidence="5" key="1">
    <citation type="journal article" date="2021" name="Proc. Natl. Acad. Sci. U.S.A.">
        <title>Three genomes in the algal genus Volvox reveal the fate of a haploid sex-determining region after a transition to homothallism.</title>
        <authorList>
            <person name="Yamamoto K."/>
            <person name="Hamaji T."/>
            <person name="Kawai-Toyooka H."/>
            <person name="Matsuzaki R."/>
            <person name="Takahashi F."/>
            <person name="Nishimura Y."/>
            <person name="Kawachi M."/>
            <person name="Noguchi H."/>
            <person name="Minakuchi Y."/>
            <person name="Umen J.G."/>
            <person name="Toyoda A."/>
            <person name="Nozaki H."/>
        </authorList>
    </citation>
    <scope>NUCLEOTIDE SEQUENCE</scope>
    <source>
        <strain evidence="5">NIES-3785</strain>
    </source>
</reference>
<dbReference type="InterPro" id="IPR050374">
    <property type="entry name" value="RRT5_SRSF_SR"/>
</dbReference>
<name>A0A8J4LU41_9CHLO</name>